<comment type="caution">
    <text evidence="21">The sequence shown here is derived from an EMBL/GenBank/DDBJ whole genome shotgun (WGS) entry which is preliminary data.</text>
</comment>
<reference evidence="21 22" key="1">
    <citation type="submission" date="2017-11" db="EMBL/GenBank/DDBJ databases">
        <title>Comparative genomics of Botrytis spp.</title>
        <authorList>
            <person name="Valero-Jimenez C.A."/>
            <person name="Tapia P."/>
            <person name="Veloso J."/>
            <person name="Silva-Moreno E."/>
            <person name="Staats M."/>
            <person name="Valdes J.H."/>
            <person name="Van Kan J.A.L."/>
        </authorList>
    </citation>
    <scope>NUCLEOTIDE SEQUENCE [LARGE SCALE GENOMIC DNA]</scope>
    <source>
        <strain evidence="21 22">MUCL2830</strain>
    </source>
</reference>
<feature type="region of interest" description="Disordered" evidence="18">
    <location>
        <begin position="184"/>
        <end position="213"/>
    </location>
</feature>
<evidence type="ECO:0000256" key="18">
    <source>
        <dbReference type="SAM" id="MobiDB-lite"/>
    </source>
</evidence>
<keyword evidence="17" id="KW-0968">Cytoplasmic vesicle</keyword>
<keyword evidence="22" id="KW-1185">Reference proteome</keyword>
<evidence type="ECO:0000256" key="2">
    <source>
        <dbReference type="ARBA" id="ARBA00004358"/>
    </source>
</evidence>
<keyword evidence="12" id="KW-0072">Autophagy</keyword>
<keyword evidence="13" id="KW-0333">Golgi apparatus</keyword>
<dbReference type="Pfam" id="PF09451">
    <property type="entry name" value="ATG27"/>
    <property type="match status" value="2"/>
</dbReference>
<dbReference type="PANTHER" id="PTHR15071">
    <property type="entry name" value="MANNOSE-6-PHOSPHATE RECEPTOR FAMILY MEMBER"/>
    <property type="match status" value="1"/>
</dbReference>
<keyword evidence="10" id="KW-0653">Protein transport</keyword>
<dbReference type="STRING" id="38488.A0A4Y8CSR8"/>
<dbReference type="FunFam" id="2.70.130.10:FF:000035">
    <property type="entry name" value="Autophagy protein Atg27, putative"/>
    <property type="match status" value="1"/>
</dbReference>
<dbReference type="PANTHER" id="PTHR15071:SF13">
    <property type="entry name" value="AUTOPHAGY-RELATED PROTEIN 27"/>
    <property type="match status" value="1"/>
</dbReference>
<accession>A0A4Y8CSR8</accession>
<dbReference type="GO" id="GO:0031966">
    <property type="term" value="C:mitochondrial membrane"/>
    <property type="evidence" value="ECO:0007669"/>
    <property type="project" value="UniProtKB-SubCell"/>
</dbReference>
<dbReference type="Gene3D" id="2.70.130.10">
    <property type="entry name" value="Mannose-6-phosphate receptor binding domain"/>
    <property type="match status" value="1"/>
</dbReference>
<evidence type="ECO:0000256" key="7">
    <source>
        <dbReference type="ARBA" id="ARBA00022448"/>
    </source>
</evidence>
<gene>
    <name evidence="21" type="ORF">BOTCAL_0343g00070</name>
</gene>
<keyword evidence="8" id="KW-0812">Transmembrane</keyword>
<evidence type="ECO:0000256" key="1">
    <source>
        <dbReference type="ARBA" id="ARBA00004304"/>
    </source>
</evidence>
<dbReference type="InterPro" id="IPR009011">
    <property type="entry name" value="Man6P_isomerase_rcpt-bd_dom_sf"/>
</dbReference>
<dbReference type="PROSITE" id="PS51914">
    <property type="entry name" value="MRH"/>
    <property type="match status" value="1"/>
</dbReference>
<evidence type="ECO:0000256" key="14">
    <source>
        <dbReference type="ARBA" id="ARBA00023128"/>
    </source>
</evidence>
<evidence type="ECO:0000256" key="16">
    <source>
        <dbReference type="ARBA" id="ARBA00023157"/>
    </source>
</evidence>
<comment type="subcellular location">
    <subcellularLocation>
        <location evidence="2">Cytoplasmic vesicle membrane</location>
        <topology evidence="2">Single-pass type I membrane protein</topology>
    </subcellularLocation>
    <subcellularLocation>
        <location evidence="4">Golgi apparatus membrane</location>
        <topology evidence="4">Single-pass type I membrane protein</topology>
    </subcellularLocation>
    <subcellularLocation>
        <location evidence="1">Mitochondrion membrane</location>
        <topology evidence="1">Single-pass membrane protein</topology>
    </subcellularLocation>
    <subcellularLocation>
        <location evidence="3">Preautophagosomal structure membrane</location>
        <topology evidence="3">Single-pass type I membrane protein</topology>
    </subcellularLocation>
</comment>
<evidence type="ECO:0000256" key="19">
    <source>
        <dbReference type="SAM" id="SignalP"/>
    </source>
</evidence>
<evidence type="ECO:0000256" key="13">
    <source>
        <dbReference type="ARBA" id="ARBA00023034"/>
    </source>
</evidence>
<evidence type="ECO:0000256" key="6">
    <source>
        <dbReference type="ARBA" id="ARBA00013776"/>
    </source>
</evidence>
<evidence type="ECO:0000256" key="12">
    <source>
        <dbReference type="ARBA" id="ARBA00023006"/>
    </source>
</evidence>
<comment type="similarity">
    <text evidence="5">Belongs to the ATG27 family.</text>
</comment>
<evidence type="ECO:0000256" key="11">
    <source>
        <dbReference type="ARBA" id="ARBA00022989"/>
    </source>
</evidence>
<dbReference type="GO" id="GO:0030659">
    <property type="term" value="C:cytoplasmic vesicle membrane"/>
    <property type="evidence" value="ECO:0007669"/>
    <property type="project" value="UniProtKB-SubCell"/>
</dbReference>
<evidence type="ECO:0000259" key="20">
    <source>
        <dbReference type="PROSITE" id="PS51914"/>
    </source>
</evidence>
<dbReference type="GO" id="GO:0006914">
    <property type="term" value="P:autophagy"/>
    <property type="evidence" value="ECO:0007669"/>
    <property type="project" value="UniProtKB-KW"/>
</dbReference>
<keyword evidence="16" id="KW-1015">Disulfide bond</keyword>
<evidence type="ECO:0000256" key="9">
    <source>
        <dbReference type="ARBA" id="ARBA00022729"/>
    </source>
</evidence>
<feature type="signal peptide" evidence="19">
    <location>
        <begin position="1"/>
        <end position="26"/>
    </location>
</feature>
<dbReference type="GO" id="GO:0034045">
    <property type="term" value="C:phagophore assembly site membrane"/>
    <property type="evidence" value="ECO:0007669"/>
    <property type="project" value="UniProtKB-SubCell"/>
</dbReference>
<sequence>MRLHNLPTETAFLSVLLFPLLSSALGNLDCTNIVVDKKPFNLEALGGPRSALHSVEDYVGEAKGWTNTTYTIDLCNPIVKKGFYECPGGTRVCGITHVINEEEGSDATQQIVPFAGELQNYGGGPLDAKVERLSNSKAHSDADKEGLRVELNGGFIVQGKIKRPQKAIVEFICDANRTGLENLWVPPEPKNKQKDEEKLKEREKEGNDGEVIGVPGNDSSLQFVRLDKDKGDADILRLTWRTKYACEDGPKDDGDDKKSSHWGFFTWFIIVYGARGWDLLPHGDTIRDVPYLLKDWSRRVLSTVQGGGSRGGYAAV</sequence>
<keyword evidence="15" id="KW-0472">Membrane</keyword>
<dbReference type="InterPro" id="IPR018939">
    <property type="entry name" value="Autophagy-rel_prot_27"/>
</dbReference>
<feature type="domain" description="MRH" evidence="20">
    <location>
        <begin position="28"/>
        <end position="248"/>
    </location>
</feature>
<dbReference type="Proteomes" id="UP000297299">
    <property type="component" value="Unassembled WGS sequence"/>
</dbReference>
<evidence type="ECO:0000256" key="10">
    <source>
        <dbReference type="ARBA" id="ARBA00022927"/>
    </source>
</evidence>
<dbReference type="EMBL" id="PHWZ01000342">
    <property type="protein sequence ID" value="TEY44864.1"/>
    <property type="molecule type" value="Genomic_DNA"/>
</dbReference>
<dbReference type="GO" id="GO:0000139">
    <property type="term" value="C:Golgi membrane"/>
    <property type="evidence" value="ECO:0007669"/>
    <property type="project" value="UniProtKB-SubCell"/>
</dbReference>
<feature type="compositionally biased region" description="Basic and acidic residues" evidence="18">
    <location>
        <begin position="189"/>
        <end position="207"/>
    </location>
</feature>
<evidence type="ECO:0000256" key="17">
    <source>
        <dbReference type="ARBA" id="ARBA00023329"/>
    </source>
</evidence>
<proteinExistence type="inferred from homology"/>
<evidence type="ECO:0000313" key="21">
    <source>
        <dbReference type="EMBL" id="TEY44864.1"/>
    </source>
</evidence>
<dbReference type="OrthoDB" id="29460at2759"/>
<name>A0A4Y8CSR8_9HELO</name>
<keyword evidence="11" id="KW-1133">Transmembrane helix</keyword>
<evidence type="ECO:0000313" key="22">
    <source>
        <dbReference type="Proteomes" id="UP000297299"/>
    </source>
</evidence>
<evidence type="ECO:0000256" key="3">
    <source>
        <dbReference type="ARBA" id="ARBA00004472"/>
    </source>
</evidence>
<protein>
    <recommendedName>
        <fullName evidence="6">Autophagy-related protein 27</fullName>
    </recommendedName>
</protein>
<dbReference type="GO" id="GO:0015031">
    <property type="term" value="P:protein transport"/>
    <property type="evidence" value="ECO:0007669"/>
    <property type="project" value="UniProtKB-KW"/>
</dbReference>
<evidence type="ECO:0000256" key="15">
    <source>
        <dbReference type="ARBA" id="ARBA00023136"/>
    </source>
</evidence>
<keyword evidence="9 19" id="KW-0732">Signal</keyword>
<keyword evidence="14" id="KW-0496">Mitochondrion</keyword>
<evidence type="ECO:0000256" key="8">
    <source>
        <dbReference type="ARBA" id="ARBA00022692"/>
    </source>
</evidence>
<evidence type="ECO:0000256" key="5">
    <source>
        <dbReference type="ARBA" id="ARBA00005363"/>
    </source>
</evidence>
<organism evidence="21 22">
    <name type="scientific">Botryotinia calthae</name>
    <dbReference type="NCBI Taxonomy" id="38488"/>
    <lineage>
        <taxon>Eukaryota</taxon>
        <taxon>Fungi</taxon>
        <taxon>Dikarya</taxon>
        <taxon>Ascomycota</taxon>
        <taxon>Pezizomycotina</taxon>
        <taxon>Leotiomycetes</taxon>
        <taxon>Helotiales</taxon>
        <taxon>Sclerotiniaceae</taxon>
        <taxon>Botryotinia</taxon>
    </lineage>
</organism>
<evidence type="ECO:0000256" key="4">
    <source>
        <dbReference type="ARBA" id="ARBA00004614"/>
    </source>
</evidence>
<feature type="chain" id="PRO_5021352861" description="Autophagy-related protein 27" evidence="19">
    <location>
        <begin position="27"/>
        <end position="316"/>
    </location>
</feature>
<dbReference type="InterPro" id="IPR044865">
    <property type="entry name" value="MRH_dom"/>
</dbReference>
<dbReference type="AlphaFoldDB" id="A0A4Y8CSR8"/>
<keyword evidence="7" id="KW-0813">Transport</keyword>